<dbReference type="OrthoDB" id="5288813at2"/>
<accession>A0A0K1QCR4</accession>
<proteinExistence type="predicted"/>
<evidence type="ECO:0000313" key="2">
    <source>
        <dbReference type="Proteomes" id="UP000064967"/>
    </source>
</evidence>
<dbReference type="KEGG" id="llu:AKJ09_10239"/>
<reference evidence="1 2" key="1">
    <citation type="submission" date="2015-08" db="EMBL/GenBank/DDBJ databases">
        <authorList>
            <person name="Babu N.S."/>
            <person name="Beckwith C.J."/>
            <person name="Beseler K.G."/>
            <person name="Brison A."/>
            <person name="Carone J.V."/>
            <person name="Caskin T.P."/>
            <person name="Diamond M."/>
            <person name="Durham M.E."/>
            <person name="Foxe J.M."/>
            <person name="Go M."/>
            <person name="Henderson B.A."/>
            <person name="Jones I.B."/>
            <person name="McGettigan J.A."/>
            <person name="Micheletti S.J."/>
            <person name="Nasrallah M.E."/>
            <person name="Ortiz D."/>
            <person name="Piller C.R."/>
            <person name="Privatt S.R."/>
            <person name="Schneider S.L."/>
            <person name="Sharp S."/>
            <person name="Smith T.C."/>
            <person name="Stanton J.D."/>
            <person name="Ullery H.E."/>
            <person name="Wilson R.J."/>
            <person name="Serrano M.G."/>
            <person name="Buck G."/>
            <person name="Lee V."/>
            <person name="Wang Y."/>
            <person name="Carvalho R."/>
            <person name="Voegtly L."/>
            <person name="Shi R."/>
            <person name="Duckworth R."/>
            <person name="Johnson A."/>
            <person name="Loviza R."/>
            <person name="Walstead R."/>
            <person name="Shah Z."/>
            <person name="Kiflezghi M."/>
            <person name="Wade K."/>
            <person name="Ball S.L."/>
            <person name="Bradley K.W."/>
            <person name="Asai D.J."/>
            <person name="Bowman C.A."/>
            <person name="Russell D.A."/>
            <person name="Pope W.H."/>
            <person name="Jacobs-Sera D."/>
            <person name="Hendrix R.W."/>
            <person name="Hatfull G.F."/>
        </authorList>
    </citation>
    <scope>NUCLEOTIDE SEQUENCE [LARGE SCALE GENOMIC DNA]</scope>
    <source>
        <strain evidence="1 2">DSM 27648</strain>
    </source>
</reference>
<dbReference type="STRING" id="1391654.AKJ09_10239"/>
<dbReference type="AlphaFoldDB" id="A0A0K1QCR4"/>
<keyword evidence="2" id="KW-1185">Reference proteome</keyword>
<name>A0A0K1QCR4_9BACT</name>
<evidence type="ECO:0000313" key="1">
    <source>
        <dbReference type="EMBL" id="AKV03576.1"/>
    </source>
</evidence>
<sequence length="398" mass="44100">MFQRVFPKWALAFVVLIGTFLWGSVASAYPWMIRHEYTGCSQCHVDPAGAGLLTLYGRAQSEVLLRTHYGTQEGEENPELGGFMFGLVKLPEQGVRAQVDGRTLLLHTKPPNAPAVNRLIIMQADAQAGVELEHWRASASVGYIHEGAQAASITRGDNDRLISRQYWVGGSFGKDDEFMVRGGRMNLPYGLRMYEHTLWVRSATKTDINDGQQHGVSFAYTGEKARAEIMAVAGNFQMRPDDVRERGYSAYGELVLSPRATVGVSSMILHTDYDLVERESSFRQAHGIFARASPAKPVVILAEADWLIKNPKSSVMQTGPAAMLQVDVEPVQGVHVMATGELLDQTFARTAPSYGAWLSSQWFFLPHVDVRVDAIWQSMDSTSRIEVVSLLGQLHVFL</sequence>
<organism evidence="1 2">
    <name type="scientific">Labilithrix luteola</name>
    <dbReference type="NCBI Taxonomy" id="1391654"/>
    <lineage>
        <taxon>Bacteria</taxon>
        <taxon>Pseudomonadati</taxon>
        <taxon>Myxococcota</taxon>
        <taxon>Polyangia</taxon>
        <taxon>Polyangiales</taxon>
        <taxon>Labilitrichaceae</taxon>
        <taxon>Labilithrix</taxon>
    </lineage>
</organism>
<dbReference type="RefSeq" id="WP_146654323.1">
    <property type="nucleotide sequence ID" value="NZ_CP012333.1"/>
</dbReference>
<gene>
    <name evidence="1" type="ORF">AKJ09_10239</name>
</gene>
<dbReference type="Proteomes" id="UP000064967">
    <property type="component" value="Chromosome"/>
</dbReference>
<dbReference type="EMBL" id="CP012333">
    <property type="protein sequence ID" value="AKV03576.1"/>
    <property type="molecule type" value="Genomic_DNA"/>
</dbReference>
<protein>
    <submittedName>
        <fullName evidence="1">Uncharacterized protein</fullName>
    </submittedName>
</protein>